<evidence type="ECO:0000256" key="6">
    <source>
        <dbReference type="ARBA" id="ARBA00023085"/>
    </source>
</evidence>
<evidence type="ECO:0000256" key="1">
    <source>
        <dbReference type="ARBA" id="ARBA00004613"/>
    </source>
</evidence>
<feature type="domain" description="Pectinesterase catalytic" evidence="12">
    <location>
        <begin position="40"/>
        <end position="335"/>
    </location>
</feature>
<feature type="active site" evidence="9">
    <location>
        <position position="188"/>
    </location>
</feature>
<feature type="transmembrane region" description="Helical" evidence="11">
    <location>
        <begin position="12"/>
        <end position="29"/>
    </location>
</feature>
<keyword evidence="11" id="KW-1133">Transmembrane helix</keyword>
<dbReference type="InterPro" id="IPR000070">
    <property type="entry name" value="Pectinesterase_cat"/>
</dbReference>
<dbReference type="InterPro" id="IPR012334">
    <property type="entry name" value="Pectin_lyas_fold"/>
</dbReference>
<keyword evidence="11" id="KW-0812">Transmembrane</keyword>
<dbReference type="SUPFAM" id="SSF51126">
    <property type="entry name" value="Pectin lyase-like"/>
    <property type="match status" value="1"/>
</dbReference>
<evidence type="ECO:0000256" key="8">
    <source>
        <dbReference type="ARBA" id="ARBA00047928"/>
    </source>
</evidence>
<keyword evidence="4" id="KW-0964">Secreted</keyword>
<name>A0ABR0CRD6_9LAMI</name>
<comment type="caution">
    <text evidence="13">The sequence shown here is derived from an EMBL/GenBank/DDBJ whole genome shotgun (WGS) entry which is preliminary data.</text>
</comment>
<comment type="subcellular location">
    <subcellularLocation>
        <location evidence="1">Secreted</location>
    </subcellularLocation>
</comment>
<dbReference type="InterPro" id="IPR011050">
    <property type="entry name" value="Pectin_lyase_fold/virulence"/>
</dbReference>
<dbReference type="EMBL" id="JAYDYQ010002687">
    <property type="protein sequence ID" value="KAK4479673.1"/>
    <property type="molecule type" value="Genomic_DNA"/>
</dbReference>
<dbReference type="EC" id="3.1.1.11" evidence="3 10"/>
<dbReference type="InterPro" id="IPR033131">
    <property type="entry name" value="Pectinesterase_Asp_AS"/>
</dbReference>
<keyword evidence="11" id="KW-0472">Membrane</keyword>
<evidence type="ECO:0000256" key="3">
    <source>
        <dbReference type="ARBA" id="ARBA00013229"/>
    </source>
</evidence>
<evidence type="ECO:0000256" key="11">
    <source>
        <dbReference type="SAM" id="Phobius"/>
    </source>
</evidence>
<evidence type="ECO:0000256" key="10">
    <source>
        <dbReference type="RuleBase" id="RU000589"/>
    </source>
</evidence>
<evidence type="ECO:0000259" key="12">
    <source>
        <dbReference type="Pfam" id="PF01095"/>
    </source>
</evidence>
<dbReference type="PANTHER" id="PTHR31707">
    <property type="entry name" value="PECTINESTERASE"/>
    <property type="match status" value="1"/>
</dbReference>
<keyword evidence="7" id="KW-0961">Cell wall biogenesis/degradation</keyword>
<evidence type="ECO:0000313" key="13">
    <source>
        <dbReference type="EMBL" id="KAK4479673.1"/>
    </source>
</evidence>
<organism evidence="13 14">
    <name type="scientific">Penstemon davidsonii</name>
    <dbReference type="NCBI Taxonomy" id="160366"/>
    <lineage>
        <taxon>Eukaryota</taxon>
        <taxon>Viridiplantae</taxon>
        <taxon>Streptophyta</taxon>
        <taxon>Embryophyta</taxon>
        <taxon>Tracheophyta</taxon>
        <taxon>Spermatophyta</taxon>
        <taxon>Magnoliopsida</taxon>
        <taxon>eudicotyledons</taxon>
        <taxon>Gunneridae</taxon>
        <taxon>Pentapetalae</taxon>
        <taxon>asterids</taxon>
        <taxon>lamiids</taxon>
        <taxon>Lamiales</taxon>
        <taxon>Plantaginaceae</taxon>
        <taxon>Cheloneae</taxon>
        <taxon>Penstemon</taxon>
    </lineage>
</organism>
<evidence type="ECO:0000313" key="14">
    <source>
        <dbReference type="Proteomes" id="UP001291926"/>
    </source>
</evidence>
<accession>A0ABR0CRD6</accession>
<evidence type="ECO:0000256" key="2">
    <source>
        <dbReference type="ARBA" id="ARBA00005184"/>
    </source>
</evidence>
<protein>
    <recommendedName>
        <fullName evidence="3 10">Pectinesterase</fullName>
        <ecNumber evidence="3 10">3.1.1.11</ecNumber>
    </recommendedName>
</protein>
<keyword evidence="14" id="KW-1185">Reference proteome</keyword>
<reference evidence="13 14" key="1">
    <citation type="journal article" date="2023" name="bioRxiv">
        <title>Genome report: Whole genome sequence and annotation of Penstemon davidsonii.</title>
        <authorList>
            <person name="Ostevik K.L."/>
            <person name="Alabady M."/>
            <person name="Zhang M."/>
            <person name="Rausher M.D."/>
        </authorList>
    </citation>
    <scope>NUCLEOTIDE SEQUENCE [LARGE SCALE GENOMIC DNA]</scope>
    <source>
        <strain evidence="13">DNT005</strain>
        <tissue evidence="13">Whole leaf</tissue>
    </source>
</reference>
<proteinExistence type="predicted"/>
<evidence type="ECO:0000256" key="9">
    <source>
        <dbReference type="PROSITE-ProRule" id="PRU10040"/>
    </source>
</evidence>
<evidence type="ECO:0000256" key="5">
    <source>
        <dbReference type="ARBA" id="ARBA00022801"/>
    </source>
</evidence>
<evidence type="ECO:0000256" key="7">
    <source>
        <dbReference type="ARBA" id="ARBA00023316"/>
    </source>
</evidence>
<comment type="pathway">
    <text evidence="2 10">Glycan metabolism; pectin degradation; 2-dehydro-3-deoxy-D-gluconate from pectin: step 1/5.</text>
</comment>
<dbReference type="Gene3D" id="2.160.20.10">
    <property type="entry name" value="Single-stranded right-handed beta-helix, Pectin lyase-like"/>
    <property type="match status" value="1"/>
</dbReference>
<dbReference type="PROSITE" id="PS00503">
    <property type="entry name" value="PECTINESTERASE_2"/>
    <property type="match status" value="1"/>
</dbReference>
<dbReference type="Proteomes" id="UP001291926">
    <property type="component" value="Unassembled WGS sequence"/>
</dbReference>
<gene>
    <name evidence="13" type="ORF">RD792_015202</name>
</gene>
<dbReference type="Pfam" id="PF01095">
    <property type="entry name" value="Pectinesterase"/>
    <property type="match status" value="1"/>
</dbReference>
<keyword evidence="5 10" id="KW-0378">Hydrolase</keyword>
<evidence type="ECO:0000256" key="4">
    <source>
        <dbReference type="ARBA" id="ARBA00022525"/>
    </source>
</evidence>
<sequence>MGYEFTSSFQVLHIMAVLCIAMVMNICAAPPPLSRRTPHLTVAKDGSGNFTTISEALSAMPYKYTGRYVIYVKTGVYKENVIVTQRMVNITMYGDGYKRSIVTGNKNFKDGFKLPDTSTFAVLGDGFMAQYIGFINTAGPVKEQAVALQVHSNQAVFLNCLMEGYQDTLYAHFGRQFYRDCHITGTIDFIFGDATAVFQNCNIYLRKPLKNQENVVTAQGKVRKKGNTGFVLQNCNFLADHTFETEKEKFKSYLGRPWKLYSRTIVMESYIGDFISPKGWLEYDGTRGIKTLFYAEFNNKGPGSNTSGRVTWPGYRVIKRKEAMRFTVGPFLQGETWLTSLGIPVHFGLFT</sequence>
<keyword evidence="6 10" id="KW-0063">Aspartyl esterase</keyword>
<comment type="catalytic activity">
    <reaction evidence="8 10">
        <text>[(1-&gt;4)-alpha-D-galacturonosyl methyl ester](n) + n H2O = [(1-&gt;4)-alpha-D-galacturonosyl](n) + n methanol + n H(+)</text>
        <dbReference type="Rhea" id="RHEA:22380"/>
        <dbReference type="Rhea" id="RHEA-COMP:14570"/>
        <dbReference type="Rhea" id="RHEA-COMP:14573"/>
        <dbReference type="ChEBI" id="CHEBI:15377"/>
        <dbReference type="ChEBI" id="CHEBI:15378"/>
        <dbReference type="ChEBI" id="CHEBI:17790"/>
        <dbReference type="ChEBI" id="CHEBI:140522"/>
        <dbReference type="ChEBI" id="CHEBI:140523"/>
        <dbReference type="EC" id="3.1.1.11"/>
    </reaction>
</comment>